<dbReference type="PANTHER" id="PTHR34285">
    <property type="entry name" value="OS08G0510800 PROTEIN"/>
    <property type="match status" value="1"/>
</dbReference>
<name>A0A8T2VBT8_CERRI</name>
<protein>
    <submittedName>
        <fullName evidence="3">Uncharacterized protein</fullName>
    </submittedName>
</protein>
<keyword evidence="1" id="KW-0175">Coiled coil</keyword>
<feature type="region of interest" description="Disordered" evidence="2">
    <location>
        <begin position="252"/>
        <end position="288"/>
    </location>
</feature>
<reference evidence="3" key="1">
    <citation type="submission" date="2021-08" db="EMBL/GenBank/DDBJ databases">
        <title>WGS assembly of Ceratopteris richardii.</title>
        <authorList>
            <person name="Marchant D.B."/>
            <person name="Chen G."/>
            <person name="Jenkins J."/>
            <person name="Shu S."/>
            <person name="Leebens-Mack J."/>
            <person name="Grimwood J."/>
            <person name="Schmutz J."/>
            <person name="Soltis P."/>
            <person name="Soltis D."/>
            <person name="Chen Z.-H."/>
        </authorList>
    </citation>
    <scope>NUCLEOTIDE SEQUENCE</scope>
    <source>
        <strain evidence="3">Whitten #5841</strain>
        <tissue evidence="3">Leaf</tissue>
    </source>
</reference>
<feature type="compositionally biased region" description="Polar residues" evidence="2">
    <location>
        <begin position="480"/>
        <end position="493"/>
    </location>
</feature>
<gene>
    <name evidence="3" type="ORF">KP509_03G058300</name>
</gene>
<evidence type="ECO:0000256" key="2">
    <source>
        <dbReference type="SAM" id="MobiDB-lite"/>
    </source>
</evidence>
<proteinExistence type="predicted"/>
<keyword evidence="4" id="KW-1185">Reference proteome</keyword>
<evidence type="ECO:0000256" key="1">
    <source>
        <dbReference type="SAM" id="Coils"/>
    </source>
</evidence>
<dbReference type="OrthoDB" id="1926966at2759"/>
<feature type="compositionally biased region" description="Polar residues" evidence="2">
    <location>
        <begin position="259"/>
        <end position="286"/>
    </location>
</feature>
<dbReference type="PANTHER" id="PTHR34285:SF3">
    <property type="entry name" value="OS08G0510800 PROTEIN"/>
    <property type="match status" value="1"/>
</dbReference>
<accession>A0A8T2VBT8</accession>
<feature type="region of interest" description="Disordered" evidence="2">
    <location>
        <begin position="463"/>
        <end position="493"/>
    </location>
</feature>
<evidence type="ECO:0000313" key="4">
    <source>
        <dbReference type="Proteomes" id="UP000825935"/>
    </source>
</evidence>
<dbReference type="AlphaFoldDB" id="A0A8T2VBT8"/>
<evidence type="ECO:0000313" key="3">
    <source>
        <dbReference type="EMBL" id="KAH7441849.1"/>
    </source>
</evidence>
<sequence length="511" mass="55998">MKASVTFREERSPLIRMKFPLTVASFPLVSGIAFGDNQDVALHLGTVPDACPSVKITYQPNMPSSPVSLVLKTGIGPWGPPCKAALSLSAEVKFSRSFSGPFLAVHIKPRLGDFSLRKAAKLSCFSTHADTPKSFKASCGCIQTHSQSFKQSQSSAQLFSEAPHQSETIDDNNQFSTLDDGEAVKRSILNSSHGLFDDATVVTPLQLNKSSLFTPVQDFSRTHNRLLEESESLDHWRNGYARVEDFGDGNTKLHEHGTRFSSGNQNSIIPNLNNSGGHQSCAGSPHSTSAISASAQRASSVIKAVEAFSIPWHFGTDDGVKGWSLHAHTSLPLGSQTAIKLRWGVNAHHTFQGWDTYSSNFKVPYLFLQKVSLMSTNSVMNSQKVDGLSNAYQLPMASPYEEIHELYPVTALCGSMKHQLQLLYAENQVLKKAMEEMKAQFDQQMSEKSRKFANNVADMTTEISGTHVTERKVSSKETDQTSGKSSVSNAHQCQTKSGGIMSMMDWMHLKS</sequence>
<organism evidence="3 4">
    <name type="scientific">Ceratopteris richardii</name>
    <name type="common">Triangle waterfern</name>
    <dbReference type="NCBI Taxonomy" id="49495"/>
    <lineage>
        <taxon>Eukaryota</taxon>
        <taxon>Viridiplantae</taxon>
        <taxon>Streptophyta</taxon>
        <taxon>Embryophyta</taxon>
        <taxon>Tracheophyta</taxon>
        <taxon>Polypodiopsida</taxon>
        <taxon>Polypodiidae</taxon>
        <taxon>Polypodiales</taxon>
        <taxon>Pteridineae</taxon>
        <taxon>Pteridaceae</taxon>
        <taxon>Parkerioideae</taxon>
        <taxon>Ceratopteris</taxon>
    </lineage>
</organism>
<dbReference type="OMA" id="SEMDCIR"/>
<feature type="coiled-coil region" evidence="1">
    <location>
        <begin position="420"/>
        <end position="447"/>
    </location>
</feature>
<comment type="caution">
    <text evidence="3">The sequence shown here is derived from an EMBL/GenBank/DDBJ whole genome shotgun (WGS) entry which is preliminary data.</text>
</comment>
<feature type="compositionally biased region" description="Basic and acidic residues" evidence="2">
    <location>
        <begin position="468"/>
        <end position="479"/>
    </location>
</feature>
<dbReference type="Proteomes" id="UP000825935">
    <property type="component" value="Chromosome 3"/>
</dbReference>
<dbReference type="EMBL" id="CM035408">
    <property type="protein sequence ID" value="KAH7441849.1"/>
    <property type="molecule type" value="Genomic_DNA"/>
</dbReference>